<dbReference type="GO" id="GO:0005085">
    <property type="term" value="F:guanyl-nucleotide exchange factor activity"/>
    <property type="evidence" value="ECO:0007669"/>
    <property type="project" value="InterPro"/>
</dbReference>
<evidence type="ECO:0000259" key="10">
    <source>
        <dbReference type="PROSITE" id="PS51363"/>
    </source>
</evidence>
<evidence type="ECO:0000256" key="7">
    <source>
        <dbReference type="ARBA" id="ARBA00044345"/>
    </source>
</evidence>
<accession>V4CI41</accession>
<comment type="subcellular location">
    <subcellularLocation>
        <location evidence="1">Cytoplasm</location>
        <location evidence="1">Cytosol</location>
    </subcellularLocation>
</comment>
<dbReference type="EMBL" id="KB200367">
    <property type="protein sequence ID" value="ESP01810.1"/>
    <property type="molecule type" value="Genomic_DNA"/>
</dbReference>
<evidence type="ECO:0000256" key="4">
    <source>
        <dbReference type="ARBA" id="ARBA00022540"/>
    </source>
</evidence>
<dbReference type="Pfam" id="PF00483">
    <property type="entry name" value="NTP_transferase"/>
    <property type="match status" value="1"/>
</dbReference>
<dbReference type="CDD" id="cd11558">
    <property type="entry name" value="W2_eIF2B_epsilon"/>
    <property type="match status" value="1"/>
</dbReference>
<dbReference type="InterPro" id="IPR035543">
    <property type="entry name" value="eIF-2B_epsilon_N"/>
</dbReference>
<keyword evidence="4" id="KW-0396">Initiation factor</keyword>
<dbReference type="InterPro" id="IPR029044">
    <property type="entry name" value="Nucleotide-diphossugar_trans"/>
</dbReference>
<dbReference type="PANTHER" id="PTHR45887">
    <property type="entry name" value="TRANSLATION INITIATION FACTOR EIF-2B SUBUNIT EPSILON"/>
    <property type="match status" value="1"/>
</dbReference>
<dbReference type="FunFam" id="1.25.40.180:FF:000022">
    <property type="entry name" value="Translation initiation factor eIF-2B epsilon subunit"/>
    <property type="match status" value="1"/>
</dbReference>
<dbReference type="SMART" id="SM00515">
    <property type="entry name" value="eIF5C"/>
    <property type="match status" value="1"/>
</dbReference>
<keyword evidence="12" id="KW-1185">Reference proteome</keyword>
<gene>
    <name evidence="11" type="ORF">LOTGIDRAFT_225095</name>
</gene>
<evidence type="ECO:0000256" key="1">
    <source>
        <dbReference type="ARBA" id="ARBA00004514"/>
    </source>
</evidence>
<dbReference type="InterPro" id="IPR003307">
    <property type="entry name" value="W2_domain"/>
</dbReference>
<dbReference type="InterPro" id="IPR051956">
    <property type="entry name" value="eIF2B_epsilon"/>
</dbReference>
<feature type="non-terminal residue" evidence="11">
    <location>
        <position position="1"/>
    </location>
</feature>
<dbReference type="SUPFAM" id="SSF51161">
    <property type="entry name" value="Trimeric LpxA-like enzymes"/>
    <property type="match status" value="1"/>
</dbReference>
<keyword evidence="5" id="KW-0648">Protein biosynthesis</keyword>
<dbReference type="PROSITE" id="PS51363">
    <property type="entry name" value="W2"/>
    <property type="match status" value="1"/>
</dbReference>
<dbReference type="RefSeq" id="XP_009047490.1">
    <property type="nucleotide sequence ID" value="XM_009049242.1"/>
</dbReference>
<evidence type="ECO:0000256" key="9">
    <source>
        <dbReference type="SAM" id="MobiDB-lite"/>
    </source>
</evidence>
<dbReference type="Proteomes" id="UP000030746">
    <property type="component" value="Unassembled WGS sequence"/>
</dbReference>
<feature type="region of interest" description="Disordered" evidence="9">
    <location>
        <begin position="433"/>
        <end position="457"/>
    </location>
</feature>
<dbReference type="OrthoDB" id="424572at2759"/>
<name>V4CI41_LOTGI</name>
<dbReference type="GO" id="GO:0005829">
    <property type="term" value="C:cytosol"/>
    <property type="evidence" value="ECO:0007669"/>
    <property type="project" value="UniProtKB-SubCell"/>
</dbReference>
<dbReference type="Gene3D" id="1.25.40.180">
    <property type="match status" value="1"/>
</dbReference>
<dbReference type="STRING" id="225164.V4CI41"/>
<organism evidence="11 12">
    <name type="scientific">Lottia gigantea</name>
    <name type="common">Giant owl limpet</name>
    <dbReference type="NCBI Taxonomy" id="225164"/>
    <lineage>
        <taxon>Eukaryota</taxon>
        <taxon>Metazoa</taxon>
        <taxon>Spiralia</taxon>
        <taxon>Lophotrochozoa</taxon>
        <taxon>Mollusca</taxon>
        <taxon>Gastropoda</taxon>
        <taxon>Patellogastropoda</taxon>
        <taxon>Lottioidea</taxon>
        <taxon>Lottiidae</taxon>
        <taxon>Lottia</taxon>
    </lineage>
</organism>
<dbReference type="AlphaFoldDB" id="V4CI41"/>
<evidence type="ECO:0000256" key="6">
    <source>
        <dbReference type="ARBA" id="ARBA00044144"/>
    </source>
</evidence>
<evidence type="ECO:0000256" key="3">
    <source>
        <dbReference type="ARBA" id="ARBA00022490"/>
    </source>
</evidence>
<dbReference type="Pfam" id="PF02020">
    <property type="entry name" value="W2"/>
    <property type="match status" value="1"/>
</dbReference>
<dbReference type="Gene3D" id="3.90.550.10">
    <property type="entry name" value="Spore Coat Polysaccharide Biosynthesis Protein SpsA, Chain A"/>
    <property type="match status" value="1"/>
</dbReference>
<dbReference type="OMA" id="LAQSCKI"/>
<dbReference type="Gene3D" id="2.160.10.10">
    <property type="entry name" value="Hexapeptide repeat proteins"/>
    <property type="match status" value="1"/>
</dbReference>
<dbReference type="InterPro" id="IPR044123">
    <property type="entry name" value="W2_eIF2B_epsilon"/>
</dbReference>
<keyword evidence="3" id="KW-0963">Cytoplasm</keyword>
<dbReference type="GO" id="GO:0005851">
    <property type="term" value="C:eukaryotic translation initiation factor 2B complex"/>
    <property type="evidence" value="ECO:0007669"/>
    <property type="project" value="TreeGrafter"/>
</dbReference>
<dbReference type="GeneID" id="20247258"/>
<dbReference type="GO" id="GO:0003743">
    <property type="term" value="F:translation initiation factor activity"/>
    <property type="evidence" value="ECO:0007669"/>
    <property type="project" value="UniProtKB-KW"/>
</dbReference>
<sequence>MAPNKNKSSGRASGEDLKQEDVLQAVVIADSFNVRFGPLTLKKPRALLPLVNVPLIDYTLNFLAAAGIQEVFVVCCHLADQIRTHLKNSKWSEVGSSMTVTPILSDGCMSVGDSLREIDSKSLIRSDFILITGDVVSNIAIQNIMDIHKKRREKDKSSLMTMVYKKAPIGHATRCHEDDIVLAVGTNTKRILHYQKTRQEKRLNIPADILLDHSDVQIHYELMDCQISICTPLVPQLYTDNFDYQTREDFVKGILINEEILGNTIHLHVIQDEYAARVSNLQMYDAVSKDIMKRWTFPVVPDQNYFSDKKHVSYGRHNIYKSQDVSLGRGCVLEENVFIGCNTSIGSNTHIIDSVIGDNCIIGDNVKIKGGYLWENVRVEDDCCIDTAVVASGVTIYRKTTVDVGSVLAWNVQVGPDVVLPPNVLLMSDKEKDEFADSEDEDGTDQPTEGTPEFGSKSKAFNYKACRDSDAEDDDDDVDEVMWRLKIHSDDESFDDDDSTILSDESDMLDGDFGDFGDLEDKDSAMFYSELIDTLKRAKEENIKSDNVILEINSLKHAYNISINDVNMSVVKAVLDLPLEKTNTADRSNLLNAFKNSLSEHRPLMLNYIKSSEAQIDCLKAVEELCINNEFVRKILGKLILHMYNEDYIEENNIFKWYSLDSPNQTDPFYNQIQTQVDPLIKWLKEAEEESSEED</sequence>
<dbReference type="InterPro" id="IPR005835">
    <property type="entry name" value="NTP_transferase_dom"/>
</dbReference>
<dbReference type="CTD" id="20247258"/>
<dbReference type="SUPFAM" id="SSF48371">
    <property type="entry name" value="ARM repeat"/>
    <property type="match status" value="1"/>
</dbReference>
<dbReference type="Pfam" id="PF25084">
    <property type="entry name" value="LbH_EIF2B"/>
    <property type="match status" value="1"/>
</dbReference>
<evidence type="ECO:0000256" key="2">
    <source>
        <dbReference type="ARBA" id="ARBA00007878"/>
    </source>
</evidence>
<dbReference type="GO" id="GO:0031369">
    <property type="term" value="F:translation initiation factor binding"/>
    <property type="evidence" value="ECO:0007669"/>
    <property type="project" value="InterPro"/>
</dbReference>
<dbReference type="KEGG" id="lgi:LOTGIDRAFT_225095"/>
<dbReference type="InterPro" id="IPR056764">
    <property type="entry name" value="LbH_EIF2B3/5"/>
</dbReference>
<dbReference type="CDD" id="cd04197">
    <property type="entry name" value="eIF-2B_epsilon_N"/>
    <property type="match status" value="1"/>
</dbReference>
<evidence type="ECO:0000313" key="11">
    <source>
        <dbReference type="EMBL" id="ESP01810.1"/>
    </source>
</evidence>
<comment type="subunit">
    <text evidence="8">Component of the translation initiation factor 2B (eIF2B) complex which is a heterodecamer of two sets of five different subunits: alpha, beta, gamma, delta and epsilon. Subunits alpha, beta and delta comprise a regulatory subcomplex and subunits epsilon and gamma comprise a catalytic subcomplex. Within the complex, the hexameric regulatory complex resides at the center, with the two heterodimeric catalytic subcomplexes bound on opposite sides.</text>
</comment>
<dbReference type="HOGENOM" id="CLU_012507_1_0_1"/>
<dbReference type="InterPro" id="IPR016024">
    <property type="entry name" value="ARM-type_fold"/>
</dbReference>
<comment type="similarity">
    <text evidence="2">Belongs to the eIF-2B gamma/epsilon subunits family.</text>
</comment>
<proteinExistence type="inferred from homology"/>
<evidence type="ECO:0000256" key="8">
    <source>
        <dbReference type="ARBA" id="ARBA00046432"/>
    </source>
</evidence>
<protein>
    <recommendedName>
        <fullName evidence="6">Translation initiation factor eIF2B subunit epsilon</fullName>
    </recommendedName>
    <alternativeName>
        <fullName evidence="7">eIF2B GDP-GTP exchange factor subunit epsilon</fullName>
    </alternativeName>
</protein>
<dbReference type="InterPro" id="IPR011004">
    <property type="entry name" value="Trimer_LpxA-like_sf"/>
</dbReference>
<feature type="domain" description="W2" evidence="10">
    <location>
        <begin position="521"/>
        <end position="694"/>
    </location>
</feature>
<dbReference type="FunFam" id="3.90.550.10:FF:000066">
    <property type="entry name" value="Translation initiation factor eIF-2B subunit epsilon"/>
    <property type="match status" value="1"/>
</dbReference>
<evidence type="ECO:0000256" key="5">
    <source>
        <dbReference type="ARBA" id="ARBA00022917"/>
    </source>
</evidence>
<evidence type="ECO:0000313" key="12">
    <source>
        <dbReference type="Proteomes" id="UP000030746"/>
    </source>
</evidence>
<reference evidence="11 12" key="1">
    <citation type="journal article" date="2013" name="Nature">
        <title>Insights into bilaterian evolution from three spiralian genomes.</title>
        <authorList>
            <person name="Simakov O."/>
            <person name="Marletaz F."/>
            <person name="Cho S.J."/>
            <person name="Edsinger-Gonzales E."/>
            <person name="Havlak P."/>
            <person name="Hellsten U."/>
            <person name="Kuo D.H."/>
            <person name="Larsson T."/>
            <person name="Lv J."/>
            <person name="Arendt D."/>
            <person name="Savage R."/>
            <person name="Osoegawa K."/>
            <person name="de Jong P."/>
            <person name="Grimwood J."/>
            <person name="Chapman J.A."/>
            <person name="Shapiro H."/>
            <person name="Aerts A."/>
            <person name="Otillar R.P."/>
            <person name="Terry A.Y."/>
            <person name="Boore J.L."/>
            <person name="Grigoriev I.V."/>
            <person name="Lindberg D.R."/>
            <person name="Seaver E.C."/>
            <person name="Weisblat D.A."/>
            <person name="Putnam N.H."/>
            <person name="Rokhsar D.S."/>
        </authorList>
    </citation>
    <scope>NUCLEOTIDE SEQUENCE [LARGE SCALE GENOMIC DNA]</scope>
</reference>
<dbReference type="SUPFAM" id="SSF53448">
    <property type="entry name" value="Nucleotide-diphospho-sugar transferases"/>
    <property type="match status" value="1"/>
</dbReference>
<dbReference type="PANTHER" id="PTHR45887:SF1">
    <property type="entry name" value="TRANSLATION INITIATION FACTOR EIF-2B SUBUNIT EPSILON"/>
    <property type="match status" value="1"/>
</dbReference>